<dbReference type="Pfam" id="PF12730">
    <property type="entry name" value="ABC2_membrane_4"/>
    <property type="match status" value="1"/>
</dbReference>
<dbReference type="Proteomes" id="UP000886657">
    <property type="component" value="Unassembled WGS sequence"/>
</dbReference>
<feature type="transmembrane region" description="Helical" evidence="1">
    <location>
        <begin position="107"/>
        <end position="133"/>
    </location>
</feature>
<evidence type="ECO:0000313" key="3">
    <source>
        <dbReference type="Proteomes" id="UP000886657"/>
    </source>
</evidence>
<feature type="transmembrane region" description="Helical" evidence="1">
    <location>
        <begin position="277"/>
        <end position="297"/>
    </location>
</feature>
<keyword evidence="1" id="KW-0472">Membrane</keyword>
<name>A0A9D7SK71_9BACT</name>
<dbReference type="EMBL" id="JADKIO010000013">
    <property type="protein sequence ID" value="MBK9797967.1"/>
    <property type="molecule type" value="Genomic_DNA"/>
</dbReference>
<feature type="transmembrane region" description="Helical" evidence="1">
    <location>
        <begin position="20"/>
        <end position="39"/>
    </location>
</feature>
<feature type="transmembrane region" description="Helical" evidence="1">
    <location>
        <begin position="66"/>
        <end position="86"/>
    </location>
</feature>
<keyword evidence="1" id="KW-1133">Transmembrane helix</keyword>
<organism evidence="2 3">
    <name type="scientific">Candidatus Geothrix skivensis</name>
    <dbReference type="NCBI Taxonomy" id="2954439"/>
    <lineage>
        <taxon>Bacteria</taxon>
        <taxon>Pseudomonadati</taxon>
        <taxon>Acidobacteriota</taxon>
        <taxon>Holophagae</taxon>
        <taxon>Holophagales</taxon>
        <taxon>Holophagaceae</taxon>
        <taxon>Geothrix</taxon>
    </lineage>
</organism>
<proteinExistence type="predicted"/>
<protein>
    <submittedName>
        <fullName evidence="2">ABC transporter permease</fullName>
    </submittedName>
</protein>
<evidence type="ECO:0000256" key="1">
    <source>
        <dbReference type="SAM" id="Phobius"/>
    </source>
</evidence>
<reference evidence="2" key="1">
    <citation type="submission" date="2020-10" db="EMBL/GenBank/DDBJ databases">
        <title>Connecting structure to function with the recovery of over 1000 high-quality activated sludge metagenome-assembled genomes encoding full-length rRNA genes using long-read sequencing.</title>
        <authorList>
            <person name="Singleton C.M."/>
            <person name="Petriglieri F."/>
            <person name="Kristensen J.M."/>
            <person name="Kirkegaard R.H."/>
            <person name="Michaelsen T.Y."/>
            <person name="Andersen M.H."/>
            <person name="Karst S.M."/>
            <person name="Dueholm M.S."/>
            <person name="Nielsen P.H."/>
            <person name="Albertsen M."/>
        </authorList>
    </citation>
    <scope>NUCLEOTIDE SEQUENCE</scope>
    <source>
        <strain evidence="2">Skiv_18-Q3-R9-52_MAXAC.067</strain>
    </source>
</reference>
<comment type="caution">
    <text evidence="2">The sequence shown here is derived from an EMBL/GenBank/DDBJ whole genome shotgun (WGS) entry which is preliminary data.</text>
</comment>
<feature type="transmembrane region" description="Helical" evidence="1">
    <location>
        <begin position="182"/>
        <end position="201"/>
    </location>
</feature>
<sequence>MAVFARLMAAEGLKFRHSVAARMVWILPVIFLVLEFLVFERPFLGLSTLTPKVQATLDTLQLKMVLALWGGFLHPLMLALLPALLFRPEHRFKTWRHLHAMPTPRRGIFLAKAAFALLLVAGVLALVGLLLWIERTALGMMNPQLALPFHGLQMAKLLGWLWLSSLPLLATYLWVSDRINSLAVPVVLGLVGLLLTIALAGQELPQPWRRDLIPWVLPYAAAERVVHSGLAQQEAHLAGTPFQPEPDVLRLPSGKKVRTQQSAPDEVVFPPPPPTPFWLLGGFSAGAGLLLLVLGWVDAGRCRS</sequence>
<keyword evidence="1" id="KW-0812">Transmembrane</keyword>
<feature type="transmembrane region" description="Helical" evidence="1">
    <location>
        <begin position="157"/>
        <end position="175"/>
    </location>
</feature>
<accession>A0A9D7SK71</accession>
<evidence type="ECO:0000313" key="2">
    <source>
        <dbReference type="EMBL" id="MBK9797967.1"/>
    </source>
</evidence>
<gene>
    <name evidence="2" type="ORF">IPP58_16100</name>
</gene>
<dbReference type="AlphaFoldDB" id="A0A9D7SK71"/>